<proteinExistence type="predicted"/>
<accession>A0A811KQV8</accession>
<protein>
    <submittedName>
        <fullName evidence="2">Uncharacterized protein</fullName>
    </submittedName>
</protein>
<gene>
    <name evidence="2" type="ORF">BOKJ2_LOCUS7364</name>
</gene>
<name>A0A811KQV8_9BILA</name>
<evidence type="ECO:0000256" key="1">
    <source>
        <dbReference type="SAM" id="Phobius"/>
    </source>
</evidence>
<dbReference type="AlphaFoldDB" id="A0A811KQV8"/>
<sequence>MSESNVSSAAPPSSSGGGDRRSKMITIFKTAAFAFFFGGIFTMLGGMFYIFLTLIAMLVYYGRLIYWAIPAELPGREPKVEFFIDLSCCIACLVDVLIVFLLGGVGGVFMVFFGDLFLVVSLGVLSFLEFKKWKSG</sequence>
<evidence type="ECO:0000313" key="3">
    <source>
        <dbReference type="Proteomes" id="UP000614601"/>
    </source>
</evidence>
<dbReference type="OrthoDB" id="10612450at2759"/>
<evidence type="ECO:0000313" key="2">
    <source>
        <dbReference type="EMBL" id="CAD5218154.1"/>
    </source>
</evidence>
<feature type="transmembrane region" description="Helical" evidence="1">
    <location>
        <begin position="31"/>
        <end position="61"/>
    </location>
</feature>
<keyword evidence="1" id="KW-1133">Transmembrane helix</keyword>
<keyword evidence="1" id="KW-0472">Membrane</keyword>
<keyword evidence="1" id="KW-0812">Transmembrane</keyword>
<reference evidence="2" key="1">
    <citation type="submission" date="2020-09" db="EMBL/GenBank/DDBJ databases">
        <authorList>
            <person name="Kikuchi T."/>
        </authorList>
    </citation>
    <scope>NUCLEOTIDE SEQUENCE</scope>
    <source>
        <strain evidence="2">SH1</strain>
    </source>
</reference>
<feature type="transmembrane region" description="Helical" evidence="1">
    <location>
        <begin position="108"/>
        <end position="128"/>
    </location>
</feature>
<feature type="transmembrane region" description="Helical" evidence="1">
    <location>
        <begin position="82"/>
        <end position="102"/>
    </location>
</feature>
<dbReference type="EMBL" id="CAJFDH010000004">
    <property type="protein sequence ID" value="CAD5218154.1"/>
    <property type="molecule type" value="Genomic_DNA"/>
</dbReference>
<comment type="caution">
    <text evidence="2">The sequence shown here is derived from an EMBL/GenBank/DDBJ whole genome shotgun (WGS) entry which is preliminary data.</text>
</comment>
<dbReference type="EMBL" id="CAJFCW020000004">
    <property type="protein sequence ID" value="CAG9109419.1"/>
    <property type="molecule type" value="Genomic_DNA"/>
</dbReference>
<dbReference type="Proteomes" id="UP000614601">
    <property type="component" value="Unassembled WGS sequence"/>
</dbReference>
<organism evidence="2 3">
    <name type="scientific">Bursaphelenchus okinawaensis</name>
    <dbReference type="NCBI Taxonomy" id="465554"/>
    <lineage>
        <taxon>Eukaryota</taxon>
        <taxon>Metazoa</taxon>
        <taxon>Ecdysozoa</taxon>
        <taxon>Nematoda</taxon>
        <taxon>Chromadorea</taxon>
        <taxon>Rhabditida</taxon>
        <taxon>Tylenchina</taxon>
        <taxon>Tylenchomorpha</taxon>
        <taxon>Aphelenchoidea</taxon>
        <taxon>Aphelenchoididae</taxon>
        <taxon>Bursaphelenchus</taxon>
    </lineage>
</organism>
<dbReference type="Proteomes" id="UP000783686">
    <property type="component" value="Unassembled WGS sequence"/>
</dbReference>
<keyword evidence="3" id="KW-1185">Reference proteome</keyword>